<reference key="1">
    <citation type="submission" date="2010-09" db="EMBL/GenBank/DDBJ databases">
        <title>Complete genome sequence of Burkholderia rhizoxinica, the endosymbiont of the phytopathogenic fungus Rhizopus microsporus.</title>
        <authorList>
            <person name="Lackner G."/>
            <person name="Moebius N."/>
            <person name="Partida-Martinez L.P."/>
            <person name="Hertweck C."/>
        </authorList>
    </citation>
    <scope>NUCLEOTIDE SEQUENCE</scope>
    <source>
        <strain>HKI 454</strain>
    </source>
</reference>
<organism evidence="1 2">
    <name type="scientific">Mycetohabitans rhizoxinica (strain DSM 19002 / CIP 109453 / HKI 454)</name>
    <name type="common">Paraburkholderia rhizoxinica</name>
    <dbReference type="NCBI Taxonomy" id="882378"/>
    <lineage>
        <taxon>Bacteria</taxon>
        <taxon>Pseudomonadati</taxon>
        <taxon>Pseudomonadota</taxon>
        <taxon>Betaproteobacteria</taxon>
        <taxon>Burkholderiales</taxon>
        <taxon>Burkholderiaceae</taxon>
        <taxon>Mycetohabitans</taxon>
    </lineage>
</organism>
<dbReference type="HOGENOM" id="CLU_2877232_0_0_4"/>
<name>E5AW46_MYCRK</name>
<dbReference type="EMBL" id="FR687361">
    <property type="protein sequence ID" value="CBW77348.1"/>
    <property type="molecule type" value="Genomic_DNA"/>
</dbReference>
<accession>E5AW46</accession>
<gene>
    <name evidence="1" type="ordered locus">RBRH_01774</name>
</gene>
<reference evidence="1 2" key="2">
    <citation type="journal article" date="2011" name="J. Bacteriol.">
        <title>Complete genome sequence of Burkholderia rhizoxinica, an endosymbiont of Rhizopus microsporus.</title>
        <authorList>
            <person name="Lackner G."/>
            <person name="Moebius N."/>
            <person name="Partida-Martinez L."/>
            <person name="Hertweck C."/>
        </authorList>
    </citation>
    <scope>NUCLEOTIDE SEQUENCE [LARGE SCALE GENOMIC DNA]</scope>
    <source>
        <strain evidence="2">DSM 19002 / CIP 109453 / HKI 454</strain>
        <plasmid evidence="1 2">pBRH02</plasmid>
    </source>
</reference>
<protein>
    <submittedName>
        <fullName evidence="1">Uncharacterized protein</fullName>
    </submittedName>
</protein>
<geneLocation type="plasmid" evidence="1 2">
    <name>pBRH02</name>
</geneLocation>
<proteinExistence type="predicted"/>
<dbReference type="AlphaFoldDB" id="E5AW46"/>
<keyword evidence="1" id="KW-0614">Plasmid</keyword>
<dbReference type="Proteomes" id="UP000007437">
    <property type="component" value="Plasmid pBRH02"/>
</dbReference>
<dbReference type="KEGG" id="brh:RBRH_01774"/>
<sequence length="63" mass="6610">MQAVLDCGPMLSKRGFSQADIVKIACNGGAQALYSVLDVEPTLRERGFSRVDIVKIAGNNGGA</sequence>
<evidence type="ECO:0000313" key="1">
    <source>
        <dbReference type="EMBL" id="CBW77348.1"/>
    </source>
</evidence>
<dbReference type="Gene3D" id="6.10.140.500">
    <property type="match status" value="2"/>
</dbReference>
<evidence type="ECO:0000313" key="2">
    <source>
        <dbReference type="Proteomes" id="UP000007437"/>
    </source>
</evidence>